<proteinExistence type="predicted"/>
<dbReference type="EMBL" id="CP026095">
    <property type="protein sequence ID" value="AZV44006.1"/>
    <property type="molecule type" value="Genomic_DNA"/>
</dbReference>
<evidence type="ECO:0000313" key="1">
    <source>
        <dbReference type="EMBL" id="AZV44006.1"/>
    </source>
</evidence>
<organism evidence="1 2">
    <name type="scientific">Peribacillus asahii</name>
    <dbReference type="NCBI Taxonomy" id="228899"/>
    <lineage>
        <taxon>Bacteria</taxon>
        <taxon>Bacillati</taxon>
        <taxon>Bacillota</taxon>
        <taxon>Bacilli</taxon>
        <taxon>Bacillales</taxon>
        <taxon>Bacillaceae</taxon>
        <taxon>Peribacillus</taxon>
    </lineage>
</organism>
<accession>A0A3T0KUA7</accession>
<dbReference type="AlphaFoldDB" id="A0A3T0KUA7"/>
<reference evidence="1 2" key="1">
    <citation type="submission" date="2018-01" db="EMBL/GenBank/DDBJ databases">
        <title>Bacillus asahii Genome sequencing and assembly.</title>
        <authorList>
            <person name="Jiang H."/>
            <person name="Feng Y."/>
            <person name="Zhao F."/>
            <person name="Lin X."/>
        </authorList>
    </citation>
    <scope>NUCLEOTIDE SEQUENCE [LARGE SCALE GENOMIC DNA]</scope>
    <source>
        <strain evidence="1 2">OM18</strain>
    </source>
</reference>
<dbReference type="RefSeq" id="WP_164853258.1">
    <property type="nucleotide sequence ID" value="NZ_CP026095.1"/>
</dbReference>
<evidence type="ECO:0000313" key="2">
    <source>
        <dbReference type="Proteomes" id="UP000283095"/>
    </source>
</evidence>
<gene>
    <name evidence="1" type="ORF">BAOM_3397</name>
</gene>
<dbReference type="Proteomes" id="UP000283095">
    <property type="component" value="Chromosome"/>
</dbReference>
<dbReference type="KEGG" id="pasa:BAOM_3397"/>
<protein>
    <submittedName>
        <fullName evidence="1">Uncharacterized protein</fullName>
    </submittedName>
</protein>
<sequence length="50" mass="5641">MFQIDLKENIQKFTFSNTTKSIKHHHAKKGKADTTNVGCKDLQPTIIPVS</sequence>
<name>A0A3T0KUA7_9BACI</name>